<dbReference type="Pfam" id="PF02536">
    <property type="entry name" value="mTERF"/>
    <property type="match status" value="1"/>
</dbReference>
<keyword evidence="2" id="KW-0806">Transcription termination</keyword>
<dbReference type="GO" id="GO:0006353">
    <property type="term" value="P:DNA-templated transcription termination"/>
    <property type="evidence" value="ECO:0007669"/>
    <property type="project" value="UniProtKB-KW"/>
</dbReference>
<accession>A0ABD3AA96</accession>
<dbReference type="EMBL" id="JBJUIK010000004">
    <property type="protein sequence ID" value="KAL3528478.1"/>
    <property type="molecule type" value="Genomic_DNA"/>
</dbReference>
<sequence>MSSKWVGNCNNRNASFTCFSYLNQYLLYHHHHHAFLLPPPTTIFSNPEKLLLCPTASSSRTSPPLILQPISRKILLAAGLHPSLPPADDDGEEEEGEATNALVTAAREAVRLYIEEQVGVSKEESLHISSNSPKYLGMLIQSVGELDQLSSSSYSSSSSSSALAFWSPSSSFMDKVYEMARRKGDKGMLPYLESIGLTLSSASHFARYLTSHSHTLPTLIHQVKHLKEIFFSDTDDQGIIGKYARTMMMHLSIYVDEDVQQTLSFFEKIQARRGGLKLLGSSDASFPQLIESFPSLLLLPIDSQVKLMVEFLKHIGVPQGCLRKLFLLFPPLISYDIEKEVKPRLLALQKVGAEYTDFGMLLIKYPWILSTSILANFGKVLDFFDEEKVPQDRVITAIKNWPLLLGCSVKRLKLMVEQFSELNITHKKLGRVIARSPQLLLQKPEEFTEVILFFKDLGLDEASVGRILARCPEIFAASIEETLKRKLAFLSSIGVSRDHLPRVIKKYPDFFVCDVDRALRPRMMYLMKIGLSKKDVGFMVRRFSPLLGYSIENVLRPKLEFLIDIMEKPLSDLVDYPRYFSYSLEKKIKPRYCVLKGKNLECSLKDMLNKNDEEFAAEFMGVGRMLALPVE</sequence>
<protein>
    <recommendedName>
        <fullName evidence="6">Transcription termination factor MTERF2, chloroplastic</fullName>
    </recommendedName>
</protein>
<evidence type="ECO:0000313" key="4">
    <source>
        <dbReference type="EMBL" id="KAL3528478.1"/>
    </source>
</evidence>
<organism evidence="4 5">
    <name type="scientific">Cinchona calisaya</name>
    <dbReference type="NCBI Taxonomy" id="153742"/>
    <lineage>
        <taxon>Eukaryota</taxon>
        <taxon>Viridiplantae</taxon>
        <taxon>Streptophyta</taxon>
        <taxon>Embryophyta</taxon>
        <taxon>Tracheophyta</taxon>
        <taxon>Spermatophyta</taxon>
        <taxon>Magnoliopsida</taxon>
        <taxon>eudicotyledons</taxon>
        <taxon>Gunneridae</taxon>
        <taxon>Pentapetalae</taxon>
        <taxon>asterids</taxon>
        <taxon>lamiids</taxon>
        <taxon>Gentianales</taxon>
        <taxon>Rubiaceae</taxon>
        <taxon>Cinchonoideae</taxon>
        <taxon>Cinchoneae</taxon>
        <taxon>Cinchona</taxon>
    </lineage>
</organism>
<dbReference type="Gene3D" id="1.25.70.10">
    <property type="entry name" value="Transcription termination factor 3, mitochondrial"/>
    <property type="match status" value="1"/>
</dbReference>
<keyword evidence="3" id="KW-0809">Transit peptide</keyword>
<evidence type="ECO:0000256" key="3">
    <source>
        <dbReference type="ARBA" id="ARBA00022946"/>
    </source>
</evidence>
<gene>
    <name evidence="4" type="ORF">ACH5RR_007800</name>
</gene>
<dbReference type="Proteomes" id="UP001630127">
    <property type="component" value="Unassembled WGS sequence"/>
</dbReference>
<dbReference type="SMART" id="SM00733">
    <property type="entry name" value="Mterf"/>
    <property type="match status" value="9"/>
</dbReference>
<dbReference type="PANTHER" id="PTHR13068:SF3">
    <property type="entry name" value="MITOCHONDRIAL TRANSCRIPTION TERMINATION FACTOR FAMILY PROTEIN"/>
    <property type="match status" value="1"/>
</dbReference>
<comment type="similarity">
    <text evidence="1">Belongs to the mTERF family.</text>
</comment>
<dbReference type="AlphaFoldDB" id="A0ABD3AA96"/>
<dbReference type="PANTHER" id="PTHR13068">
    <property type="entry name" value="CGI-12 PROTEIN-RELATED"/>
    <property type="match status" value="1"/>
</dbReference>
<evidence type="ECO:0008006" key="6">
    <source>
        <dbReference type="Google" id="ProtNLM"/>
    </source>
</evidence>
<keyword evidence="5" id="KW-1185">Reference proteome</keyword>
<evidence type="ECO:0000256" key="1">
    <source>
        <dbReference type="ARBA" id="ARBA00007692"/>
    </source>
</evidence>
<comment type="caution">
    <text evidence="4">The sequence shown here is derived from an EMBL/GenBank/DDBJ whole genome shotgun (WGS) entry which is preliminary data.</text>
</comment>
<name>A0ABD3AA96_9GENT</name>
<evidence type="ECO:0000313" key="5">
    <source>
        <dbReference type="Proteomes" id="UP001630127"/>
    </source>
</evidence>
<keyword evidence="2" id="KW-0805">Transcription regulation</keyword>
<reference evidence="4 5" key="1">
    <citation type="submission" date="2024-11" db="EMBL/GenBank/DDBJ databases">
        <title>A near-complete genome assembly of Cinchona calisaya.</title>
        <authorList>
            <person name="Lian D.C."/>
            <person name="Zhao X.W."/>
            <person name="Wei L."/>
        </authorList>
    </citation>
    <scope>NUCLEOTIDE SEQUENCE [LARGE SCALE GENOMIC DNA]</scope>
    <source>
        <tissue evidence="4">Nenye</tissue>
    </source>
</reference>
<dbReference type="FunFam" id="1.25.70.10:FF:000015">
    <property type="entry name" value="Mitochondrial transcription termination factor family protein"/>
    <property type="match status" value="1"/>
</dbReference>
<dbReference type="InterPro" id="IPR003690">
    <property type="entry name" value="MTERF"/>
</dbReference>
<evidence type="ECO:0000256" key="2">
    <source>
        <dbReference type="ARBA" id="ARBA00022472"/>
    </source>
</evidence>
<proteinExistence type="inferred from homology"/>
<dbReference type="InterPro" id="IPR038538">
    <property type="entry name" value="MTERF_sf"/>
</dbReference>
<keyword evidence="2" id="KW-0804">Transcription</keyword>